<dbReference type="OrthoDB" id="981997at2759"/>
<comment type="caution">
    <text evidence="1">The sequence shown here is derived from an EMBL/GenBank/DDBJ whole genome shotgun (WGS) entry which is preliminary data.</text>
</comment>
<proteinExistence type="predicted"/>
<protein>
    <submittedName>
        <fullName evidence="1">Uncharacterized protein</fullName>
    </submittedName>
</protein>
<evidence type="ECO:0000313" key="2">
    <source>
        <dbReference type="Proteomes" id="UP000701853"/>
    </source>
</evidence>
<reference evidence="1 2" key="1">
    <citation type="journal article" date="2021" name="bioRxiv">
        <title>The Gossypium anomalum genome as a resource for cotton improvement and evolutionary analysis of hybrid incompatibility.</title>
        <authorList>
            <person name="Grover C.E."/>
            <person name="Yuan D."/>
            <person name="Arick M.A."/>
            <person name="Miller E.R."/>
            <person name="Hu G."/>
            <person name="Peterson D.G."/>
            <person name="Wendel J.F."/>
            <person name="Udall J.A."/>
        </authorList>
    </citation>
    <scope>NUCLEOTIDE SEQUENCE [LARGE SCALE GENOMIC DNA]</scope>
    <source>
        <strain evidence="1">JFW-Udall</strain>
        <tissue evidence="1">Leaf</tissue>
    </source>
</reference>
<dbReference type="EMBL" id="JAHUZN010000013">
    <property type="protein sequence ID" value="KAG8472158.1"/>
    <property type="molecule type" value="Genomic_DNA"/>
</dbReference>
<name>A0A8J5XP59_9ROSI</name>
<evidence type="ECO:0000313" key="1">
    <source>
        <dbReference type="EMBL" id="KAG8472158.1"/>
    </source>
</evidence>
<keyword evidence="2" id="KW-1185">Reference proteome</keyword>
<accession>A0A8J5XP59</accession>
<organism evidence="1 2">
    <name type="scientific">Gossypium anomalum</name>
    <dbReference type="NCBI Taxonomy" id="47600"/>
    <lineage>
        <taxon>Eukaryota</taxon>
        <taxon>Viridiplantae</taxon>
        <taxon>Streptophyta</taxon>
        <taxon>Embryophyta</taxon>
        <taxon>Tracheophyta</taxon>
        <taxon>Spermatophyta</taxon>
        <taxon>Magnoliopsida</taxon>
        <taxon>eudicotyledons</taxon>
        <taxon>Gunneridae</taxon>
        <taxon>Pentapetalae</taxon>
        <taxon>rosids</taxon>
        <taxon>malvids</taxon>
        <taxon>Malvales</taxon>
        <taxon>Malvaceae</taxon>
        <taxon>Malvoideae</taxon>
        <taxon>Gossypium</taxon>
    </lineage>
</organism>
<dbReference type="AlphaFoldDB" id="A0A8J5XP59"/>
<sequence length="402" mass="44320">MNALEEEETEEKEAAKELADGLKKNCFGSSEGVLEKGFLRIELDMAVRKPKSKSPLKGQFPIRHNSGLEPSVKFLTKAKAANGQGVRPSNVFEIKVTARAGPSGPTEGFRISLDSIREVHLIAASGKSVPVSPPIIPVKTVTCDVDMVSLIPSGLQKDHFLHFNPMAVKEGILDAKNHTAVVFENTHSNLSGEAVGGNLAIAKNHPIMVNGRRSGVKAFGSKGGWKINKTLKGPANRFKATESSRVSFAETMKMTANLISLELERQVVKNLSTKEGERGCTNVKFLRVFREYSIEYKPDIVNLLKNFHPVEAIGFSGGIWKESIDVEVIGNHPQFILVRICSILQSEPIFIAFVYVSLDRPKRRFLWRDLSLSIPPGLFSWMAIEDFNTILSPDEKKVVGND</sequence>
<dbReference type="Proteomes" id="UP000701853">
    <property type="component" value="Chromosome 13"/>
</dbReference>
<gene>
    <name evidence="1" type="ORF">CXB51_036470</name>
</gene>